<dbReference type="PANTHER" id="PTHR42810">
    <property type="entry name" value="PURINE PERMEASE C1399.01C-RELATED"/>
    <property type="match status" value="1"/>
</dbReference>
<dbReference type="InterPro" id="IPR017588">
    <property type="entry name" value="UacT-like"/>
</dbReference>
<comment type="similarity">
    <text evidence="2">Belongs to the nucleobase:cation symporter-2 (NCS2) (TC 2.A.40) family.</text>
</comment>
<dbReference type="Proteomes" id="UP000256780">
    <property type="component" value="Chromosome CBM2587_b"/>
</dbReference>
<evidence type="ECO:0000256" key="2">
    <source>
        <dbReference type="ARBA" id="ARBA00008821"/>
    </source>
</evidence>
<gene>
    <name evidence="9" type="primary">uacT</name>
    <name evidence="9" type="ORF">CBM2587_B60168</name>
</gene>
<evidence type="ECO:0000256" key="1">
    <source>
        <dbReference type="ARBA" id="ARBA00004651"/>
    </source>
</evidence>
<sequence>MPPIHAVDERMPPGRLFSLALQHVLVLYAGAVAVPLIVGAALKLPQDQIAILINADLFAGGVATLVQCLGVWKLGARLPVMMGVSFVSVGPMLAMAAAPDIGLTGIYGGIIAGGLFGMAIAPLVTRLLPYFPPVVSGSIILLLGISIAPIGIRWAGGGIGSPDFGNPANLAIALSVLLVIVALHKWGRGIVRNISVLIGIAFGYGLCLLLGKVSFGDIDAAPMFGLVQPFQFGLPSFHLGAVISMCIVMLVILVESTGMFIAIGDIVERPVDKRTMTRALMADGAGAVFGGIFNTFPYTSFTQNIGLISMTGVRSRYVCAAGGVIMIILGVLPKLAHAVATIPPYVLGGAGIVMFGMVIASGVRMLSEVDFTSNKDNLLIVAISCCVAMIPLAAPTFFGQFPAWLSPITHSGILLGAVTAFSLNLLLNGRTRSAADALAEHGAAMKRSEA</sequence>
<dbReference type="InterPro" id="IPR006042">
    <property type="entry name" value="Xan_ur_permease"/>
</dbReference>
<reference evidence="9 10" key="1">
    <citation type="submission" date="2018-01" db="EMBL/GenBank/DDBJ databases">
        <authorList>
            <person name="Clerissi C."/>
        </authorList>
    </citation>
    <scope>NUCLEOTIDE SEQUENCE [LARGE SCALE GENOMIC DNA]</scope>
    <source>
        <strain evidence="9">Cupriavidus sp. LMG 19464</strain>
    </source>
</reference>
<protein>
    <submittedName>
        <fullName evidence="9">Uric acid transporter UacT</fullName>
    </submittedName>
</protein>
<dbReference type="InterPro" id="IPR006043">
    <property type="entry name" value="NCS2"/>
</dbReference>
<comment type="caution">
    <text evidence="9">The sequence shown here is derived from an EMBL/GenBank/DDBJ whole genome shotgun (WGS) entry which is preliminary data.</text>
</comment>
<feature type="transmembrane region" description="Helical" evidence="8">
    <location>
        <begin position="130"/>
        <end position="152"/>
    </location>
</feature>
<dbReference type="NCBIfam" id="TIGR03173">
    <property type="entry name" value="pbuX"/>
    <property type="match status" value="1"/>
</dbReference>
<name>A0A975XBP9_9BURK</name>
<feature type="transmembrane region" description="Helical" evidence="8">
    <location>
        <begin position="232"/>
        <end position="254"/>
    </location>
</feature>
<proteinExistence type="inferred from homology"/>
<feature type="transmembrane region" description="Helical" evidence="8">
    <location>
        <begin position="190"/>
        <end position="211"/>
    </location>
</feature>
<feature type="transmembrane region" description="Helical" evidence="8">
    <location>
        <begin position="20"/>
        <end position="42"/>
    </location>
</feature>
<keyword evidence="5 8" id="KW-0812">Transmembrane</keyword>
<dbReference type="OrthoDB" id="9805749at2"/>
<evidence type="ECO:0000256" key="4">
    <source>
        <dbReference type="ARBA" id="ARBA00022475"/>
    </source>
</evidence>
<dbReference type="EMBL" id="OFSQ01000035">
    <property type="protein sequence ID" value="SOY63135.1"/>
    <property type="molecule type" value="Genomic_DNA"/>
</dbReference>
<feature type="transmembrane region" description="Helical" evidence="8">
    <location>
        <begin position="342"/>
        <end position="366"/>
    </location>
</feature>
<evidence type="ECO:0000256" key="8">
    <source>
        <dbReference type="SAM" id="Phobius"/>
    </source>
</evidence>
<keyword evidence="3" id="KW-0813">Transport</keyword>
<feature type="transmembrane region" description="Helical" evidence="8">
    <location>
        <begin position="105"/>
        <end position="124"/>
    </location>
</feature>
<feature type="transmembrane region" description="Helical" evidence="8">
    <location>
        <begin position="378"/>
        <end position="398"/>
    </location>
</feature>
<keyword evidence="7 8" id="KW-0472">Membrane</keyword>
<dbReference type="AlphaFoldDB" id="A0A975XBP9"/>
<feature type="transmembrane region" description="Helical" evidence="8">
    <location>
        <begin position="404"/>
        <end position="427"/>
    </location>
</feature>
<keyword evidence="6 8" id="KW-1133">Transmembrane helix</keyword>
<evidence type="ECO:0000256" key="6">
    <source>
        <dbReference type="ARBA" id="ARBA00022989"/>
    </source>
</evidence>
<dbReference type="PANTHER" id="PTHR42810:SF4">
    <property type="entry name" value="URIC ACID TRANSPORTER UACT"/>
    <property type="match status" value="1"/>
</dbReference>
<feature type="transmembrane region" description="Helical" evidence="8">
    <location>
        <begin position="317"/>
        <end position="336"/>
    </location>
</feature>
<evidence type="ECO:0000256" key="3">
    <source>
        <dbReference type="ARBA" id="ARBA00022448"/>
    </source>
</evidence>
<dbReference type="GO" id="GO:0042907">
    <property type="term" value="F:xanthine transmembrane transporter activity"/>
    <property type="evidence" value="ECO:0007669"/>
    <property type="project" value="TreeGrafter"/>
</dbReference>
<accession>A0A975XBP9</accession>
<evidence type="ECO:0000256" key="7">
    <source>
        <dbReference type="ARBA" id="ARBA00023136"/>
    </source>
</evidence>
<feature type="transmembrane region" description="Helical" evidence="8">
    <location>
        <begin position="49"/>
        <end position="72"/>
    </location>
</feature>
<feature type="transmembrane region" description="Helical" evidence="8">
    <location>
        <begin position="164"/>
        <end position="184"/>
    </location>
</feature>
<dbReference type="NCBIfam" id="TIGR00801">
    <property type="entry name" value="ncs2"/>
    <property type="match status" value="1"/>
</dbReference>
<evidence type="ECO:0000313" key="9">
    <source>
        <dbReference type="EMBL" id="SOY63135.1"/>
    </source>
</evidence>
<comment type="subcellular location">
    <subcellularLocation>
        <location evidence="1">Cell membrane</location>
        <topology evidence="1">Multi-pass membrane protein</topology>
    </subcellularLocation>
</comment>
<dbReference type="GO" id="GO:0005886">
    <property type="term" value="C:plasma membrane"/>
    <property type="evidence" value="ECO:0007669"/>
    <property type="project" value="UniProtKB-SubCell"/>
</dbReference>
<evidence type="ECO:0000256" key="5">
    <source>
        <dbReference type="ARBA" id="ARBA00022692"/>
    </source>
</evidence>
<dbReference type="RefSeq" id="WP_116358374.1">
    <property type="nucleotide sequence ID" value="NZ_JABTYD010000021.1"/>
</dbReference>
<keyword evidence="4" id="KW-1003">Cell membrane</keyword>
<organism evidence="9 10">
    <name type="scientific">Cupriavidus taiwanensis</name>
    <dbReference type="NCBI Taxonomy" id="164546"/>
    <lineage>
        <taxon>Bacteria</taxon>
        <taxon>Pseudomonadati</taxon>
        <taxon>Pseudomonadota</taxon>
        <taxon>Betaproteobacteria</taxon>
        <taxon>Burkholderiales</taxon>
        <taxon>Burkholderiaceae</taxon>
        <taxon>Cupriavidus</taxon>
    </lineage>
</organism>
<dbReference type="Pfam" id="PF00860">
    <property type="entry name" value="Xan_ur_permease"/>
    <property type="match status" value="1"/>
</dbReference>
<dbReference type="NCBIfam" id="NF037981">
    <property type="entry name" value="NCS2_1"/>
    <property type="match status" value="1"/>
</dbReference>
<evidence type="ECO:0000313" key="10">
    <source>
        <dbReference type="Proteomes" id="UP000256780"/>
    </source>
</evidence>